<keyword evidence="4 5" id="KW-0472">Membrane</keyword>
<evidence type="ECO:0000259" key="6">
    <source>
        <dbReference type="PROSITE" id="PS50850"/>
    </source>
</evidence>
<sequence>MSDPASLTSHHKVGWGDLLTGKNAIRSLALAGGVALHAINVYIATTILPSVVADIGGLDYYAWNTTLFVVASIIGSTLAVKLLRAAGPRKAYAISACVFALGTLICAMSPSMQILLVGRFIQGFGGGFMLALSYAMIRIVFPEVLWPRAMALISGMWGVATLVGPAVGGIFAELGEWRAAFWTVVPAALLFALMALFVLPDVRHEKEDTARLPFAQLTLLTLAVFAVSLGSISHEVIWNVIGISIAIVLIALMIRLDATSSKRLLPRGSFSFSQPLGPVIVTMSLLALTVTSVEVFIPLFLQVLHHQSPLVAGYLAALMGAGWTIGSIMSSGISSRRVRDVIIIGPLTSFAGMVLLFLLLPIASGGTYLELLPLCAGFVAVGCGVGMTWPHLLTRVLKVAPDDEKDLASTAITTVQLFSAGLGAAMAGMVTSLGGLTVPGGMAGTSSAAFWLFLSFGIGPLLGFLCASRIVKRW</sequence>
<evidence type="ECO:0000313" key="8">
    <source>
        <dbReference type="Proteomes" id="UP000252893"/>
    </source>
</evidence>
<dbReference type="PROSITE" id="PS50850">
    <property type="entry name" value="MFS"/>
    <property type="match status" value="1"/>
</dbReference>
<evidence type="ECO:0000256" key="1">
    <source>
        <dbReference type="ARBA" id="ARBA00004141"/>
    </source>
</evidence>
<dbReference type="InterPro" id="IPR020846">
    <property type="entry name" value="MFS_dom"/>
</dbReference>
<accession>A0A366E9J2</accession>
<name>A0A366E9J2_9HYPH</name>
<dbReference type="GO" id="GO:0005886">
    <property type="term" value="C:plasma membrane"/>
    <property type="evidence" value="ECO:0007669"/>
    <property type="project" value="TreeGrafter"/>
</dbReference>
<feature type="transmembrane region" description="Helical" evidence="5">
    <location>
        <begin position="311"/>
        <end position="329"/>
    </location>
</feature>
<proteinExistence type="predicted"/>
<dbReference type="GO" id="GO:0022857">
    <property type="term" value="F:transmembrane transporter activity"/>
    <property type="evidence" value="ECO:0007669"/>
    <property type="project" value="InterPro"/>
</dbReference>
<evidence type="ECO:0000313" key="7">
    <source>
        <dbReference type="EMBL" id="RBO99031.1"/>
    </source>
</evidence>
<dbReference type="EMBL" id="QNRH01000001">
    <property type="protein sequence ID" value="RBO99031.1"/>
    <property type="molecule type" value="Genomic_DNA"/>
</dbReference>
<dbReference type="Gene3D" id="1.20.1720.10">
    <property type="entry name" value="Multidrug resistance protein D"/>
    <property type="match status" value="1"/>
</dbReference>
<feature type="transmembrane region" description="Helical" evidence="5">
    <location>
        <begin position="179"/>
        <end position="200"/>
    </location>
</feature>
<organism evidence="7 8">
    <name type="scientific">Pseudochrobactrum asaccharolyticum</name>
    <dbReference type="NCBI Taxonomy" id="354351"/>
    <lineage>
        <taxon>Bacteria</taxon>
        <taxon>Pseudomonadati</taxon>
        <taxon>Pseudomonadota</taxon>
        <taxon>Alphaproteobacteria</taxon>
        <taxon>Hyphomicrobiales</taxon>
        <taxon>Brucellaceae</taxon>
        <taxon>Pseudochrobactrum</taxon>
    </lineage>
</organism>
<keyword evidence="3 5" id="KW-1133">Transmembrane helix</keyword>
<keyword evidence="2 5" id="KW-0812">Transmembrane</keyword>
<reference evidence="7 8" key="1">
    <citation type="submission" date="2018-06" db="EMBL/GenBank/DDBJ databases">
        <title>Genomic Encyclopedia of Type Strains, Phase IV (KMG-IV): sequencing the most valuable type-strain genomes for metagenomic binning, comparative biology and taxonomic classification.</title>
        <authorList>
            <person name="Goeker M."/>
        </authorList>
    </citation>
    <scope>NUCLEOTIDE SEQUENCE [LARGE SCALE GENOMIC DNA]</scope>
    <source>
        <strain evidence="7 8">DSM 25619</strain>
    </source>
</reference>
<dbReference type="PANTHER" id="PTHR23501">
    <property type="entry name" value="MAJOR FACILITATOR SUPERFAMILY"/>
    <property type="match status" value="1"/>
</dbReference>
<evidence type="ECO:0000256" key="3">
    <source>
        <dbReference type="ARBA" id="ARBA00022989"/>
    </source>
</evidence>
<protein>
    <submittedName>
        <fullName evidence="7">Putative MFS family arabinose efflux permease</fullName>
    </submittedName>
</protein>
<evidence type="ECO:0000256" key="5">
    <source>
        <dbReference type="SAM" id="Phobius"/>
    </source>
</evidence>
<evidence type="ECO:0000256" key="2">
    <source>
        <dbReference type="ARBA" id="ARBA00022692"/>
    </source>
</evidence>
<dbReference type="Proteomes" id="UP000252893">
    <property type="component" value="Unassembled WGS sequence"/>
</dbReference>
<feature type="transmembrane region" description="Helical" evidence="5">
    <location>
        <begin position="92"/>
        <end position="110"/>
    </location>
</feature>
<gene>
    <name evidence="7" type="ORF">DFR47_101640</name>
</gene>
<dbReference type="InterPro" id="IPR011701">
    <property type="entry name" value="MFS"/>
</dbReference>
<feature type="transmembrane region" description="Helical" evidence="5">
    <location>
        <begin position="410"/>
        <end position="430"/>
    </location>
</feature>
<dbReference type="PRINTS" id="PR01036">
    <property type="entry name" value="TCRTETB"/>
</dbReference>
<dbReference type="Pfam" id="PF07690">
    <property type="entry name" value="MFS_1"/>
    <property type="match status" value="1"/>
</dbReference>
<dbReference type="Gene3D" id="1.20.1250.20">
    <property type="entry name" value="MFS general substrate transporter like domains"/>
    <property type="match status" value="1"/>
</dbReference>
<feature type="transmembrane region" description="Helical" evidence="5">
    <location>
        <begin position="212"/>
        <end position="230"/>
    </location>
</feature>
<feature type="transmembrane region" description="Helical" evidence="5">
    <location>
        <begin position="236"/>
        <end position="256"/>
    </location>
</feature>
<dbReference type="OrthoDB" id="9807274at2"/>
<dbReference type="SUPFAM" id="SSF103473">
    <property type="entry name" value="MFS general substrate transporter"/>
    <property type="match status" value="1"/>
</dbReference>
<comment type="caution">
    <text evidence="7">The sequence shown here is derived from an EMBL/GenBank/DDBJ whole genome shotgun (WGS) entry which is preliminary data.</text>
</comment>
<evidence type="ECO:0000256" key="4">
    <source>
        <dbReference type="ARBA" id="ARBA00023136"/>
    </source>
</evidence>
<dbReference type="AlphaFoldDB" id="A0A366E9J2"/>
<feature type="transmembrane region" description="Helical" evidence="5">
    <location>
        <begin position="341"/>
        <end position="362"/>
    </location>
</feature>
<feature type="transmembrane region" description="Helical" evidence="5">
    <location>
        <begin position="149"/>
        <end position="167"/>
    </location>
</feature>
<dbReference type="RefSeq" id="WP_113942918.1">
    <property type="nucleotide sequence ID" value="NZ_JBHEEG010000005.1"/>
</dbReference>
<feature type="transmembrane region" description="Helical" evidence="5">
    <location>
        <begin position="276"/>
        <end position="299"/>
    </location>
</feature>
<feature type="transmembrane region" description="Helical" evidence="5">
    <location>
        <begin position="28"/>
        <end position="48"/>
    </location>
</feature>
<comment type="subcellular location">
    <subcellularLocation>
        <location evidence="1">Membrane</location>
        <topology evidence="1">Multi-pass membrane protein</topology>
    </subcellularLocation>
</comment>
<feature type="transmembrane region" description="Helical" evidence="5">
    <location>
        <begin position="450"/>
        <end position="471"/>
    </location>
</feature>
<feature type="transmembrane region" description="Helical" evidence="5">
    <location>
        <begin position="368"/>
        <end position="389"/>
    </location>
</feature>
<feature type="domain" description="Major facilitator superfamily (MFS) profile" evidence="6">
    <location>
        <begin position="26"/>
        <end position="474"/>
    </location>
</feature>
<feature type="transmembrane region" description="Helical" evidence="5">
    <location>
        <begin position="60"/>
        <end position="80"/>
    </location>
</feature>
<dbReference type="PANTHER" id="PTHR23501:SF154">
    <property type="entry name" value="MULTIDRUG-EFFLUX TRANSPORTER RV1634-RELATED"/>
    <property type="match status" value="1"/>
</dbReference>
<dbReference type="InterPro" id="IPR036259">
    <property type="entry name" value="MFS_trans_sf"/>
</dbReference>
<keyword evidence="8" id="KW-1185">Reference proteome</keyword>
<feature type="transmembrane region" description="Helical" evidence="5">
    <location>
        <begin position="116"/>
        <end position="137"/>
    </location>
</feature>